<proteinExistence type="predicted"/>
<keyword evidence="5" id="KW-0812">Transmembrane</keyword>
<dbReference type="VEuPathDB" id="VectorBase:GBRI014798"/>
<dbReference type="GO" id="GO:0005829">
    <property type="term" value="C:cytosol"/>
    <property type="evidence" value="ECO:0007669"/>
    <property type="project" value="TreeGrafter"/>
</dbReference>
<accession>A0A1A9WCS1</accession>
<reference evidence="8" key="1">
    <citation type="submission" date="2014-03" db="EMBL/GenBank/DDBJ databases">
        <authorList>
            <person name="Aksoy S."/>
            <person name="Warren W."/>
            <person name="Wilson R.K."/>
        </authorList>
    </citation>
    <scope>NUCLEOTIDE SEQUENCE [LARGE SCALE GENOMIC DNA]</scope>
    <source>
        <strain evidence="8">IAEA</strain>
    </source>
</reference>
<sequence>MLLPLLCWWLLSDDGSGGGFLAFVSGIGAGIGFGVVVTSIPHSMVITVEKTIRRLLSINSFQGSLMEHDYLYQSLLDEIFTNAGQACYDAYEVFVDNMISGKVSFVLAGLTMTNVVSRLSQLNDIQSMNLAQITLKKLEKNPIFEKHIADLIQLVVEIVERHGFASEAAKTLATLPLETNSTYNTPLFKFDTYVKIARLFLAADDVDQAEIYINRAAVLQAKITAQQSNVAHRMCYARILERKHKFVEAAKQYVDLSAIPYVSMPVLQRAIICTILSPVCELRSALLAQLYQDPRIKSLLAHEIIEKMHLLIVVKRPELQQFETLLQEHHKTITADGLSILDRAIIEHNVMAGDKVCDIIAFDALAAMSGTATHLTELVAARMIAEGRLDGFIGEKIN</sequence>
<name>A0A1A9WCS1_9MUSC</name>
<keyword evidence="5" id="KW-1133">Transmembrane helix</keyword>
<feature type="domain" description="PSMD12/CSN4-like N-terminal" evidence="6">
    <location>
        <begin position="91"/>
        <end position="262"/>
    </location>
</feature>
<evidence type="ECO:0000313" key="8">
    <source>
        <dbReference type="Proteomes" id="UP000091820"/>
    </source>
</evidence>
<dbReference type="GO" id="GO:0008180">
    <property type="term" value="C:COP9 signalosome"/>
    <property type="evidence" value="ECO:0007669"/>
    <property type="project" value="TreeGrafter"/>
</dbReference>
<keyword evidence="4" id="KW-0539">Nucleus</keyword>
<evidence type="ECO:0000313" key="7">
    <source>
        <dbReference type="EnsemblMetazoa" id="GBRI014798-PA"/>
    </source>
</evidence>
<organism evidence="7 8">
    <name type="scientific">Glossina brevipalpis</name>
    <dbReference type="NCBI Taxonomy" id="37001"/>
    <lineage>
        <taxon>Eukaryota</taxon>
        <taxon>Metazoa</taxon>
        <taxon>Ecdysozoa</taxon>
        <taxon>Arthropoda</taxon>
        <taxon>Hexapoda</taxon>
        <taxon>Insecta</taxon>
        <taxon>Pterygota</taxon>
        <taxon>Neoptera</taxon>
        <taxon>Endopterygota</taxon>
        <taxon>Diptera</taxon>
        <taxon>Brachycera</taxon>
        <taxon>Muscomorpha</taxon>
        <taxon>Hippoboscoidea</taxon>
        <taxon>Glossinidae</taxon>
        <taxon>Glossina</taxon>
    </lineage>
</organism>
<keyword evidence="8" id="KW-1185">Reference proteome</keyword>
<dbReference type="AlphaFoldDB" id="A0A1A9WCS1"/>
<dbReference type="PANTHER" id="PTHR10855">
    <property type="entry name" value="26S PROTEASOME NON-ATPASE REGULATORY SUBUNIT 12/COP9 SIGNALOSOME COMPLEX SUBUNIT 4"/>
    <property type="match status" value="1"/>
</dbReference>
<feature type="transmembrane region" description="Helical" evidence="5">
    <location>
        <begin position="20"/>
        <end position="40"/>
    </location>
</feature>
<dbReference type="Pfam" id="PF22241">
    <property type="entry name" value="PSMD12-CSN4_N"/>
    <property type="match status" value="1"/>
</dbReference>
<evidence type="ECO:0000256" key="1">
    <source>
        <dbReference type="ARBA" id="ARBA00004123"/>
    </source>
</evidence>
<dbReference type="EnsemblMetazoa" id="GBRI014798-RA">
    <property type="protein sequence ID" value="GBRI014798-PA"/>
    <property type="gene ID" value="GBRI014798"/>
</dbReference>
<dbReference type="InterPro" id="IPR054559">
    <property type="entry name" value="PSMD12-CSN4-like_N"/>
</dbReference>
<evidence type="ECO:0000256" key="2">
    <source>
        <dbReference type="ARBA" id="ARBA00004496"/>
    </source>
</evidence>
<reference evidence="7" key="2">
    <citation type="submission" date="2020-05" db="UniProtKB">
        <authorList>
            <consortium name="EnsemblMetazoa"/>
        </authorList>
    </citation>
    <scope>IDENTIFICATION</scope>
    <source>
        <strain evidence="7">IAEA</strain>
    </source>
</reference>
<dbReference type="Proteomes" id="UP000091820">
    <property type="component" value="Unassembled WGS sequence"/>
</dbReference>
<dbReference type="InterPro" id="IPR040134">
    <property type="entry name" value="PSMD12/CSN4"/>
</dbReference>
<keyword evidence="3" id="KW-0963">Cytoplasm</keyword>
<comment type="subcellular location">
    <subcellularLocation>
        <location evidence="2">Cytoplasm</location>
    </subcellularLocation>
    <subcellularLocation>
        <location evidence="1">Nucleus</location>
    </subcellularLocation>
</comment>
<dbReference type="InterPro" id="IPR036388">
    <property type="entry name" value="WH-like_DNA-bd_sf"/>
</dbReference>
<keyword evidence="5" id="KW-0472">Membrane</keyword>
<evidence type="ECO:0000256" key="5">
    <source>
        <dbReference type="SAM" id="Phobius"/>
    </source>
</evidence>
<protein>
    <recommendedName>
        <fullName evidence="6">PSMD12/CSN4-like N-terminal domain-containing protein</fullName>
    </recommendedName>
</protein>
<dbReference type="STRING" id="37001.A0A1A9WCS1"/>
<dbReference type="PANTHER" id="PTHR10855:SF2">
    <property type="entry name" value="COP9 SIGNALOSOME COMPLEX SUBUNIT 4"/>
    <property type="match status" value="1"/>
</dbReference>
<dbReference type="Gene3D" id="1.10.10.10">
    <property type="entry name" value="Winged helix-like DNA-binding domain superfamily/Winged helix DNA-binding domain"/>
    <property type="match status" value="1"/>
</dbReference>
<evidence type="ECO:0000256" key="3">
    <source>
        <dbReference type="ARBA" id="ARBA00022490"/>
    </source>
</evidence>
<evidence type="ECO:0000256" key="4">
    <source>
        <dbReference type="ARBA" id="ARBA00023242"/>
    </source>
</evidence>
<evidence type="ECO:0000259" key="6">
    <source>
        <dbReference type="Pfam" id="PF22241"/>
    </source>
</evidence>